<organism evidence="1 2">
    <name type="scientific">Myroides odoratus</name>
    <name type="common">Flavobacterium odoratum</name>
    <dbReference type="NCBI Taxonomy" id="256"/>
    <lineage>
        <taxon>Bacteria</taxon>
        <taxon>Pseudomonadati</taxon>
        <taxon>Bacteroidota</taxon>
        <taxon>Flavobacteriia</taxon>
        <taxon>Flavobacteriales</taxon>
        <taxon>Flavobacteriaceae</taxon>
        <taxon>Myroides</taxon>
    </lineage>
</organism>
<gene>
    <name evidence="1" type="ORF">NCTC11179_00761</name>
</gene>
<protein>
    <submittedName>
        <fullName evidence="1">Uncharacterized protein</fullName>
    </submittedName>
</protein>
<dbReference type="Pfam" id="PF20131">
    <property type="entry name" value="MC3"/>
    <property type="match status" value="1"/>
</dbReference>
<reference evidence="1 2" key="1">
    <citation type="submission" date="2018-06" db="EMBL/GenBank/DDBJ databases">
        <authorList>
            <consortium name="Pathogen Informatics"/>
            <person name="Doyle S."/>
        </authorList>
    </citation>
    <scope>NUCLEOTIDE SEQUENCE [LARGE SCALE GENOMIC DNA]</scope>
    <source>
        <strain evidence="1 2">NCTC11179</strain>
    </source>
</reference>
<dbReference type="EMBL" id="UGQL01000001">
    <property type="protein sequence ID" value="STZ27228.1"/>
    <property type="molecule type" value="Genomic_DNA"/>
</dbReference>
<proteinExistence type="predicted"/>
<keyword evidence="2" id="KW-1185">Reference proteome</keyword>
<name>A0A378RKI2_MYROD</name>
<dbReference type="RefSeq" id="WP_115090202.1">
    <property type="nucleotide sequence ID" value="NZ_CP068107.1"/>
</dbReference>
<dbReference type="AlphaFoldDB" id="A0A378RKI2"/>
<accession>A0A378RKI2</accession>
<dbReference type="Proteomes" id="UP000255024">
    <property type="component" value="Unassembled WGS sequence"/>
</dbReference>
<dbReference type="InterPro" id="IPR045390">
    <property type="entry name" value="ABC-3C_MC3"/>
</dbReference>
<evidence type="ECO:0000313" key="1">
    <source>
        <dbReference type="EMBL" id="STZ27228.1"/>
    </source>
</evidence>
<evidence type="ECO:0000313" key="2">
    <source>
        <dbReference type="Proteomes" id="UP000255024"/>
    </source>
</evidence>
<sequence>MNIAQTEKILFNPLFTSKLLLMALAGANNNKLKVELIYYILPLIYNDIIKNKLVKSTAKSTFNTFLNSEVKMELIVIETLLANYRKKTKEALITLSNIYNVEISDYITLKEEQKTTYSEEKNLILKEYYKAAFNLGSILSKEDYKKIFFNL</sequence>